<dbReference type="Pfam" id="PF00010">
    <property type="entry name" value="HLH"/>
    <property type="match status" value="1"/>
</dbReference>
<evidence type="ECO:0000256" key="6">
    <source>
        <dbReference type="SAM" id="MobiDB-lite"/>
    </source>
</evidence>
<evidence type="ECO:0000256" key="3">
    <source>
        <dbReference type="ARBA" id="ARBA00023125"/>
    </source>
</evidence>
<dbReference type="GO" id="GO:0000981">
    <property type="term" value="F:DNA-binding transcription factor activity, RNA polymerase II-specific"/>
    <property type="evidence" value="ECO:0007669"/>
    <property type="project" value="TreeGrafter"/>
</dbReference>
<reference evidence="8" key="1">
    <citation type="submission" date="2019-08" db="EMBL/GenBank/DDBJ databases">
        <title>Reference gene set and small RNA set construction with multiple tissues from Davidia involucrata Baill.</title>
        <authorList>
            <person name="Yang H."/>
            <person name="Zhou C."/>
            <person name="Li G."/>
            <person name="Wang J."/>
            <person name="Gao P."/>
            <person name="Wang M."/>
            <person name="Wang R."/>
            <person name="Zhao Y."/>
        </authorList>
    </citation>
    <scope>NUCLEOTIDE SEQUENCE</scope>
    <source>
        <tissue evidence="8">Mixed with DoveR01_LX</tissue>
    </source>
</reference>
<dbReference type="Gene3D" id="4.10.280.10">
    <property type="entry name" value="Helix-loop-helix DNA-binding domain"/>
    <property type="match status" value="1"/>
</dbReference>
<comment type="subcellular location">
    <subcellularLocation>
        <location evidence="1">Nucleus</location>
    </subcellularLocation>
</comment>
<feature type="region of interest" description="Disordered" evidence="6">
    <location>
        <begin position="278"/>
        <end position="305"/>
    </location>
</feature>
<dbReference type="CDD" id="cd11393">
    <property type="entry name" value="bHLH_AtbHLH_like"/>
    <property type="match status" value="1"/>
</dbReference>
<dbReference type="PANTHER" id="PTHR16223">
    <property type="entry name" value="TRANSCRIPTION FACTOR BHLH83-RELATED"/>
    <property type="match status" value="1"/>
</dbReference>
<accession>A0A5B6ZYI2</accession>
<dbReference type="GO" id="GO:0005634">
    <property type="term" value="C:nucleus"/>
    <property type="evidence" value="ECO:0007669"/>
    <property type="project" value="UniProtKB-SubCell"/>
</dbReference>
<dbReference type="SMART" id="SM00353">
    <property type="entry name" value="HLH"/>
    <property type="match status" value="1"/>
</dbReference>
<dbReference type="InterPro" id="IPR036638">
    <property type="entry name" value="HLH_DNA-bd_sf"/>
</dbReference>
<dbReference type="GO" id="GO:0046983">
    <property type="term" value="F:protein dimerization activity"/>
    <property type="evidence" value="ECO:0007669"/>
    <property type="project" value="InterPro"/>
</dbReference>
<feature type="domain" description="BHLH" evidence="7">
    <location>
        <begin position="338"/>
        <end position="388"/>
    </location>
</feature>
<evidence type="ECO:0000256" key="2">
    <source>
        <dbReference type="ARBA" id="ARBA00023015"/>
    </source>
</evidence>
<evidence type="ECO:0000259" key="7">
    <source>
        <dbReference type="PROSITE" id="PS50888"/>
    </source>
</evidence>
<proteinExistence type="predicted"/>
<keyword evidence="2" id="KW-0805">Transcription regulation</keyword>
<dbReference type="AlphaFoldDB" id="A0A5B6ZYI2"/>
<dbReference type="GO" id="GO:0000978">
    <property type="term" value="F:RNA polymerase II cis-regulatory region sequence-specific DNA binding"/>
    <property type="evidence" value="ECO:0007669"/>
    <property type="project" value="TreeGrafter"/>
</dbReference>
<keyword evidence="4" id="KW-0804">Transcription</keyword>
<dbReference type="PROSITE" id="PS50888">
    <property type="entry name" value="BHLH"/>
    <property type="match status" value="1"/>
</dbReference>
<keyword evidence="5" id="KW-0539">Nucleus</keyword>
<keyword evidence="3" id="KW-0238">DNA-binding</keyword>
<dbReference type="InterPro" id="IPR045239">
    <property type="entry name" value="bHLH95_bHLH"/>
</dbReference>
<evidence type="ECO:0000256" key="5">
    <source>
        <dbReference type="ARBA" id="ARBA00023242"/>
    </source>
</evidence>
<dbReference type="SUPFAM" id="SSF47459">
    <property type="entry name" value="HLH, helix-loop-helix DNA-binding domain"/>
    <property type="match status" value="1"/>
</dbReference>
<protein>
    <recommendedName>
        <fullName evidence="7">BHLH domain-containing protein</fullName>
    </recommendedName>
</protein>
<dbReference type="EMBL" id="GHES01018456">
    <property type="protein sequence ID" value="MPA49015.1"/>
    <property type="molecule type" value="Transcribed_RNA"/>
</dbReference>
<sequence length="410" mass="44820">MDSDLQIRHHIQNSQHHQQQQQQMNSGLMRYRSAPSSYFANFINSNGGGGDGGDGCNEFLNPESSSPETQRIFARFVSSGGTEDSNSPNLCEIQQNSSANETLPSQFMASMKREAEVLQQQQQDSDYASASRMIYQSQSQQPPLPNHNSAISNSAMDSSYRVGSSMAMDRLPQMTMRGGGNSNLVRHSSSPAGLFSHINVKDGYGAMRGMGNFGAGNGANAEASFSSASRLKGQLDFSSGQPSSSGLMSHISEIGSWDDSAILSNNFLKGHGDDDRKKFSSLNASENQNGESGSQNRPPTVLSHHLSLPTSSAELSAMDKLLQFQDSVPCKIRAKRGFATHPRSIAERVRRTKISERMRKLEELVPNMDKQTNTSDMLDLAVDYIKDLQKEVKALSDNQAKCTCSNRQKS</sequence>
<feature type="compositionally biased region" description="Low complexity" evidence="6">
    <location>
        <begin position="12"/>
        <end position="23"/>
    </location>
</feature>
<name>A0A5B6ZYI2_DAVIN</name>
<feature type="region of interest" description="Disordered" evidence="6">
    <location>
        <begin position="1"/>
        <end position="27"/>
    </location>
</feature>
<organism evidence="8">
    <name type="scientific">Davidia involucrata</name>
    <name type="common">Dove tree</name>
    <dbReference type="NCBI Taxonomy" id="16924"/>
    <lineage>
        <taxon>Eukaryota</taxon>
        <taxon>Viridiplantae</taxon>
        <taxon>Streptophyta</taxon>
        <taxon>Embryophyta</taxon>
        <taxon>Tracheophyta</taxon>
        <taxon>Spermatophyta</taxon>
        <taxon>Magnoliopsida</taxon>
        <taxon>eudicotyledons</taxon>
        <taxon>Gunneridae</taxon>
        <taxon>Pentapetalae</taxon>
        <taxon>asterids</taxon>
        <taxon>Cornales</taxon>
        <taxon>Nyssaceae</taxon>
        <taxon>Davidia</taxon>
    </lineage>
</organism>
<dbReference type="InterPro" id="IPR045843">
    <property type="entry name" value="IND-like"/>
</dbReference>
<gene>
    <name evidence="8" type="ORF">Din_018456</name>
</gene>
<dbReference type="FunFam" id="4.10.280.10:FF:000021">
    <property type="entry name" value="Transcription factor bHLH130 family"/>
    <property type="match status" value="1"/>
</dbReference>
<evidence type="ECO:0000256" key="1">
    <source>
        <dbReference type="ARBA" id="ARBA00004123"/>
    </source>
</evidence>
<dbReference type="PANTHER" id="PTHR16223:SF125">
    <property type="entry name" value="OS08G0506700 PROTEIN"/>
    <property type="match status" value="1"/>
</dbReference>
<feature type="compositionally biased region" description="Polar residues" evidence="6">
    <location>
        <begin position="280"/>
        <end position="298"/>
    </location>
</feature>
<dbReference type="InterPro" id="IPR011598">
    <property type="entry name" value="bHLH_dom"/>
</dbReference>
<evidence type="ECO:0000313" key="8">
    <source>
        <dbReference type="EMBL" id="MPA49015.1"/>
    </source>
</evidence>
<evidence type="ECO:0000256" key="4">
    <source>
        <dbReference type="ARBA" id="ARBA00023163"/>
    </source>
</evidence>